<dbReference type="PATRIC" id="fig|1208918.3.peg.671"/>
<sequence length="89" mass="9993">MPIYTYKCTTCGYVNDVLQKVHDDPIKKCPDCSSSSYFKQVTASSFQLKGSGWYVTDFRDSKNNNSEKKQVTKSEKANDNKSTSDSSSN</sequence>
<dbReference type="RefSeq" id="WP_015389194.1">
    <property type="nucleotide sequence ID" value="NC_020283.1"/>
</dbReference>
<dbReference type="SMART" id="SM00834">
    <property type="entry name" value="CxxC_CXXC_SSSS"/>
    <property type="match status" value="1"/>
</dbReference>
<dbReference type="Pfam" id="PF09723">
    <property type="entry name" value="Zn_ribbon_8"/>
    <property type="match status" value="1"/>
</dbReference>
<dbReference type="Proteomes" id="UP000011686">
    <property type="component" value="Chromosome"/>
</dbReference>
<dbReference type="AlphaFoldDB" id="M1LV47"/>
<proteinExistence type="predicted"/>
<feature type="domain" description="Putative regulatory protein FmdB zinc ribbon" evidence="2">
    <location>
        <begin position="1"/>
        <end position="42"/>
    </location>
</feature>
<gene>
    <name evidence="3" type="ORF">CDEE_0140</name>
</gene>
<evidence type="ECO:0000313" key="4">
    <source>
        <dbReference type="Proteomes" id="UP000011686"/>
    </source>
</evidence>
<evidence type="ECO:0000313" key="3">
    <source>
        <dbReference type="EMBL" id="AGF47971.1"/>
    </source>
</evidence>
<dbReference type="EMBL" id="CP003804">
    <property type="protein sequence ID" value="AGF47971.1"/>
    <property type="molecule type" value="Genomic_DNA"/>
</dbReference>
<dbReference type="PANTHER" id="PTHR34404">
    <property type="entry name" value="REGULATORY PROTEIN, FMDB FAMILY"/>
    <property type="match status" value="1"/>
</dbReference>
<name>M1LV47_9PROT</name>
<keyword evidence="4" id="KW-1185">Reference proteome</keyword>
<evidence type="ECO:0000259" key="2">
    <source>
        <dbReference type="SMART" id="SM00834"/>
    </source>
</evidence>
<dbReference type="SUPFAM" id="SSF57802">
    <property type="entry name" value="Rubredoxin-like"/>
    <property type="match status" value="1"/>
</dbReference>
<dbReference type="eggNOG" id="COG2331">
    <property type="taxonomic scope" value="Bacteria"/>
</dbReference>
<dbReference type="HOGENOM" id="CLU_136025_0_2_4"/>
<protein>
    <submittedName>
        <fullName evidence="3">Regulatory protein of the FmdB family</fullName>
    </submittedName>
</protein>
<evidence type="ECO:0000256" key="1">
    <source>
        <dbReference type="SAM" id="MobiDB-lite"/>
    </source>
</evidence>
<feature type="compositionally biased region" description="Low complexity" evidence="1">
    <location>
        <begin position="80"/>
        <end position="89"/>
    </location>
</feature>
<dbReference type="NCBIfam" id="TIGR02605">
    <property type="entry name" value="CxxC_CxxC_SSSS"/>
    <property type="match status" value="1"/>
</dbReference>
<accession>M1LV47</accession>
<dbReference type="KEGG" id="kct:CDEE_0140"/>
<feature type="compositionally biased region" description="Basic and acidic residues" evidence="1">
    <location>
        <begin position="59"/>
        <end position="79"/>
    </location>
</feature>
<reference evidence="3 4" key="1">
    <citation type="journal article" date="2013" name="Genome Biol. Evol.">
        <title>Genome evolution and phylogenomic analysis of candidatus kinetoplastibacterium, the betaproteobacterial endosymbionts of strigomonas and angomonas.</title>
        <authorList>
            <person name="Alves J.M."/>
            <person name="Serrano M.G."/>
            <person name="Maia da Silva F."/>
            <person name="Voegtly L.J."/>
            <person name="Matveyev A.V."/>
            <person name="Teixeira M.M."/>
            <person name="Camargo E.P."/>
            <person name="Buck G.A."/>
        </authorList>
    </citation>
    <scope>NUCLEOTIDE SEQUENCE [LARGE SCALE GENOMIC DNA]</scope>
    <source>
        <strain evidence="3 4">TCC036E</strain>
    </source>
</reference>
<organism evidence="3 4">
    <name type="scientific">Candidatus Kinetoplastidibacterium crithidiae TCC036E</name>
    <dbReference type="NCBI Taxonomy" id="1208918"/>
    <lineage>
        <taxon>Bacteria</taxon>
        <taxon>Pseudomonadati</taxon>
        <taxon>Pseudomonadota</taxon>
        <taxon>Betaproteobacteria</taxon>
        <taxon>Candidatus Kinetoplastidibacterium</taxon>
    </lineage>
</organism>
<feature type="region of interest" description="Disordered" evidence="1">
    <location>
        <begin position="59"/>
        <end position="89"/>
    </location>
</feature>
<dbReference type="InterPro" id="IPR013429">
    <property type="entry name" value="Regulatory_FmdB_Zinc_ribbon"/>
</dbReference>
<dbReference type="PANTHER" id="PTHR34404:SF2">
    <property type="entry name" value="CONSERVED SERINE RICH PROTEIN"/>
    <property type="match status" value="1"/>
</dbReference>
<dbReference type="STRING" id="1208918.CDEE_0140"/>